<sequence length="120" mass="13071">MISMRLAEFHIKDDSTDAIMDGSEEHFPLRFFFDRDATAKLTNTGGNKNNFVYGMFAQIDDDGTYDTTSTGRIQVDHRAFYVSMIGSPNLSNSIGTAAAGDYHQNAFRASISGTATVVSG</sequence>
<dbReference type="AlphaFoldDB" id="A0A0F9AS09"/>
<feature type="non-terminal residue" evidence="1">
    <location>
        <position position="120"/>
    </location>
</feature>
<gene>
    <name evidence="1" type="ORF">LCGC14_2616150</name>
</gene>
<protein>
    <submittedName>
        <fullName evidence="1">Uncharacterized protein</fullName>
    </submittedName>
</protein>
<dbReference type="EMBL" id="LAZR01044527">
    <property type="protein sequence ID" value="KKL04427.1"/>
    <property type="molecule type" value="Genomic_DNA"/>
</dbReference>
<comment type="caution">
    <text evidence="1">The sequence shown here is derived from an EMBL/GenBank/DDBJ whole genome shotgun (WGS) entry which is preliminary data.</text>
</comment>
<accession>A0A0F9AS09</accession>
<name>A0A0F9AS09_9ZZZZ</name>
<proteinExistence type="predicted"/>
<organism evidence="1">
    <name type="scientific">marine sediment metagenome</name>
    <dbReference type="NCBI Taxonomy" id="412755"/>
    <lineage>
        <taxon>unclassified sequences</taxon>
        <taxon>metagenomes</taxon>
        <taxon>ecological metagenomes</taxon>
    </lineage>
</organism>
<reference evidence="1" key="1">
    <citation type="journal article" date="2015" name="Nature">
        <title>Complex archaea that bridge the gap between prokaryotes and eukaryotes.</title>
        <authorList>
            <person name="Spang A."/>
            <person name="Saw J.H."/>
            <person name="Jorgensen S.L."/>
            <person name="Zaremba-Niedzwiedzka K."/>
            <person name="Martijn J."/>
            <person name="Lind A.E."/>
            <person name="van Eijk R."/>
            <person name="Schleper C."/>
            <person name="Guy L."/>
            <person name="Ettema T.J."/>
        </authorList>
    </citation>
    <scope>NUCLEOTIDE SEQUENCE</scope>
</reference>
<evidence type="ECO:0000313" key="1">
    <source>
        <dbReference type="EMBL" id="KKL04427.1"/>
    </source>
</evidence>